<dbReference type="Proteomes" id="UP000234331">
    <property type="component" value="Unassembled WGS sequence"/>
</dbReference>
<evidence type="ECO:0000313" key="3">
    <source>
        <dbReference type="Proteomes" id="UP000234331"/>
    </source>
</evidence>
<protein>
    <submittedName>
        <fullName evidence="2">Uncharacterized protein</fullName>
    </submittedName>
</protein>
<dbReference type="EMBL" id="FZMO01000042">
    <property type="protein sequence ID" value="SNQ46338.1"/>
    <property type="molecule type" value="Genomic_DNA"/>
</dbReference>
<sequence>MNRTLAYDRGTLSPRARRGDGERD</sequence>
<evidence type="ECO:0000313" key="2">
    <source>
        <dbReference type="EMBL" id="SNQ46338.1"/>
    </source>
</evidence>
<gene>
    <name evidence="2" type="ORF">FRACA_1360016</name>
</gene>
<reference evidence="2 3" key="1">
    <citation type="submission" date="2017-06" db="EMBL/GenBank/DDBJ databases">
        <authorList>
            <person name="Kim H.J."/>
            <person name="Triplett B.A."/>
        </authorList>
    </citation>
    <scope>NUCLEOTIDE SEQUENCE [LARGE SCALE GENOMIC DNA]</scope>
    <source>
        <strain evidence="2">FRACA_ARgP5</strain>
    </source>
</reference>
<organism evidence="2 3">
    <name type="scientific">Frankia canadensis</name>
    <dbReference type="NCBI Taxonomy" id="1836972"/>
    <lineage>
        <taxon>Bacteria</taxon>
        <taxon>Bacillati</taxon>
        <taxon>Actinomycetota</taxon>
        <taxon>Actinomycetes</taxon>
        <taxon>Frankiales</taxon>
        <taxon>Frankiaceae</taxon>
        <taxon>Frankia</taxon>
    </lineage>
</organism>
<accession>A0A2I2KKZ3</accession>
<keyword evidence="3" id="KW-1185">Reference proteome</keyword>
<proteinExistence type="predicted"/>
<evidence type="ECO:0000256" key="1">
    <source>
        <dbReference type="SAM" id="MobiDB-lite"/>
    </source>
</evidence>
<dbReference type="AlphaFoldDB" id="A0A2I2KKZ3"/>
<feature type="region of interest" description="Disordered" evidence="1">
    <location>
        <begin position="1"/>
        <end position="24"/>
    </location>
</feature>
<name>A0A2I2KKZ3_9ACTN</name>